<name>A0A1F5GGU9_9BACT</name>
<dbReference type="AlphaFoldDB" id="A0A1F5GGU9"/>
<gene>
    <name evidence="1" type="ORF">A3D81_02225</name>
</gene>
<dbReference type="EMBL" id="MFBE01000023">
    <property type="protein sequence ID" value="OGD91101.1"/>
    <property type="molecule type" value="Genomic_DNA"/>
</dbReference>
<proteinExistence type="predicted"/>
<protein>
    <submittedName>
        <fullName evidence="1">Uncharacterized protein</fullName>
    </submittedName>
</protein>
<organism evidence="1 2">
    <name type="scientific">Candidatus Curtissbacteria bacterium RIFCSPHIGHO2_02_FULL_40_17</name>
    <dbReference type="NCBI Taxonomy" id="1797715"/>
    <lineage>
        <taxon>Bacteria</taxon>
        <taxon>Candidatus Curtissiibacteriota</taxon>
    </lineage>
</organism>
<accession>A0A1F5GGU9</accession>
<reference evidence="1 2" key="1">
    <citation type="journal article" date="2016" name="Nat. Commun.">
        <title>Thousands of microbial genomes shed light on interconnected biogeochemical processes in an aquifer system.</title>
        <authorList>
            <person name="Anantharaman K."/>
            <person name="Brown C.T."/>
            <person name="Hug L.A."/>
            <person name="Sharon I."/>
            <person name="Castelle C.J."/>
            <person name="Probst A.J."/>
            <person name="Thomas B.C."/>
            <person name="Singh A."/>
            <person name="Wilkins M.J."/>
            <person name="Karaoz U."/>
            <person name="Brodie E.L."/>
            <person name="Williams K.H."/>
            <person name="Hubbard S.S."/>
            <person name="Banfield J.F."/>
        </authorList>
    </citation>
    <scope>NUCLEOTIDE SEQUENCE [LARGE SCALE GENOMIC DNA]</scope>
</reference>
<comment type="caution">
    <text evidence="1">The sequence shown here is derived from an EMBL/GenBank/DDBJ whole genome shotgun (WGS) entry which is preliminary data.</text>
</comment>
<sequence>MTIIVSVSQFRQHIADYIEKAKKGHTVILKDEKKGQQIVQLEVKKKFSPDAFGKALKAASGIFAARNHPEWRTKKDVINWVQRGRKAADRSF</sequence>
<dbReference type="Proteomes" id="UP000178492">
    <property type="component" value="Unassembled WGS sequence"/>
</dbReference>
<evidence type="ECO:0000313" key="2">
    <source>
        <dbReference type="Proteomes" id="UP000178492"/>
    </source>
</evidence>
<evidence type="ECO:0000313" key="1">
    <source>
        <dbReference type="EMBL" id="OGD91101.1"/>
    </source>
</evidence>